<keyword evidence="4" id="KW-0472">Membrane</keyword>
<dbReference type="InterPro" id="IPR051310">
    <property type="entry name" value="MCP_chemotaxis"/>
</dbReference>
<feature type="domain" description="Methyl-accepting transducer" evidence="5">
    <location>
        <begin position="586"/>
        <end position="815"/>
    </location>
</feature>
<evidence type="ECO:0000259" key="6">
    <source>
        <dbReference type="PROSITE" id="PS50885"/>
    </source>
</evidence>
<evidence type="ECO:0000256" key="1">
    <source>
        <dbReference type="ARBA" id="ARBA00022500"/>
    </source>
</evidence>
<dbReference type="SMART" id="SM00283">
    <property type="entry name" value="MA"/>
    <property type="match status" value="1"/>
</dbReference>
<evidence type="ECO:0000313" key="7">
    <source>
        <dbReference type="EMBL" id="MET3613957.1"/>
    </source>
</evidence>
<dbReference type="Proteomes" id="UP001549047">
    <property type="component" value="Unassembled WGS sequence"/>
</dbReference>
<dbReference type="InterPro" id="IPR003660">
    <property type="entry name" value="HAMP_dom"/>
</dbReference>
<dbReference type="Gene3D" id="1.10.8.500">
    <property type="entry name" value="HAMP domain in histidine kinase"/>
    <property type="match status" value="1"/>
</dbReference>
<name>A0ABV2IZM8_9HYPH</name>
<dbReference type="SUPFAM" id="SSF58104">
    <property type="entry name" value="Methyl-accepting chemotaxis protein (MCP) signaling domain"/>
    <property type="match status" value="1"/>
</dbReference>
<dbReference type="Pfam" id="PF00015">
    <property type="entry name" value="MCPsignal"/>
    <property type="match status" value="1"/>
</dbReference>
<feature type="domain" description="HAMP" evidence="6">
    <location>
        <begin position="448"/>
        <end position="501"/>
    </location>
</feature>
<feature type="domain" description="HAMP" evidence="6">
    <location>
        <begin position="529"/>
        <end position="581"/>
    </location>
</feature>
<dbReference type="CDD" id="cd11386">
    <property type="entry name" value="MCP_signal"/>
    <property type="match status" value="1"/>
</dbReference>
<evidence type="ECO:0000259" key="5">
    <source>
        <dbReference type="PROSITE" id="PS50111"/>
    </source>
</evidence>
<dbReference type="PANTHER" id="PTHR43531:SF11">
    <property type="entry name" value="METHYL-ACCEPTING CHEMOTAXIS PROTEIN 3"/>
    <property type="match status" value="1"/>
</dbReference>
<sequence length="843" mass="90025">MSFDSILSRFRIQTKVLVFIFPFVISISAVGIVGLYAVELLQGRLLISNSVMTSLSGFRDVSAAMTRFLGESTEASHKDVTTRLTDQKEVLQQTLSGLDPEADGVSDLTNAINVTTSVEKEVANLWDLRQQDVVLRQSLDDRLKGVIGAQVLLADAGANSERSIQQQEGGAKSVLYESGRVLDIMHALNSLVTGYEKAGGADAKIAFVSGQLNDLNKQVRKLGTALPQDKKSVAAELKAAVDDLNNTLGAGAIDDATLPKIGQAMTRIGAVASTLDGFNTDSTIKAIRGLSGLEGEKVRTAAMLQDSHRLSGSMYAIQIEFARFVATPTKENRDRLVQEFQIVRKDLEALQGSAKAEKFYANLMGSLPPALKQMEADSAALVDLDVKRKWVYASATRQVDVIWGYLTAFAETQKNSASDEREHANTLSVSATLAGILIAIVAGIGLVMTFKKPIGQITNAMRRLAEGRLETAIQGDARVDEIGDMARALGVFKENALAKVRMENESAEARAAIDAERARNDEEKRISEEQISFAVNALAAGLDRLAHGDLTLAIDTPFSGSLDRLRADFNASLMTLRDTLSQIQDNALTIQANGSAMQGAAGDLSRRTEAQAASLEETAAAVEEITATVRNSADRAREANTIVLSARSNADASVVVVNDAVSAMSRIEGASKQIEQIIDVIDEIAFQTNLLALNAGIEAARAGEAGKGFAVVAMEVRELAQRSAGAAKEIKGLIETASREVSSGVGHVQKTGGVLNDISRQISDISAHMNMIATAAQDQSSALSEVNSTVNRMDQMTQANAAMVEETTAMSRQLAMEADELMKLVGRFSLGSEPQSFAANRAA</sequence>
<evidence type="ECO:0000256" key="4">
    <source>
        <dbReference type="SAM" id="Phobius"/>
    </source>
</evidence>
<dbReference type="CDD" id="cd06225">
    <property type="entry name" value="HAMP"/>
    <property type="match status" value="1"/>
</dbReference>
<accession>A0ABV2IZM8</accession>
<protein>
    <submittedName>
        <fullName evidence="7">Methyl-accepting chemotaxis protein</fullName>
    </submittedName>
</protein>
<evidence type="ECO:0000256" key="3">
    <source>
        <dbReference type="PROSITE-ProRule" id="PRU00284"/>
    </source>
</evidence>
<feature type="transmembrane region" description="Helical" evidence="4">
    <location>
        <begin position="16"/>
        <end position="38"/>
    </location>
</feature>
<dbReference type="Pfam" id="PF00672">
    <property type="entry name" value="HAMP"/>
    <property type="match status" value="1"/>
</dbReference>
<reference evidence="7 8" key="1">
    <citation type="submission" date="2024-06" db="EMBL/GenBank/DDBJ databases">
        <title>Genomic Encyclopedia of Type Strains, Phase IV (KMG-IV): sequencing the most valuable type-strain genomes for metagenomic binning, comparative biology and taxonomic classification.</title>
        <authorList>
            <person name="Goeker M."/>
        </authorList>
    </citation>
    <scope>NUCLEOTIDE SEQUENCE [LARGE SCALE GENOMIC DNA]</scope>
    <source>
        <strain evidence="7 8">DSM 29780</strain>
    </source>
</reference>
<keyword evidence="4" id="KW-1133">Transmembrane helix</keyword>
<keyword evidence="8" id="KW-1185">Reference proteome</keyword>
<dbReference type="SMART" id="SM00304">
    <property type="entry name" value="HAMP"/>
    <property type="match status" value="2"/>
</dbReference>
<gene>
    <name evidence="7" type="ORF">ABID16_002286</name>
</gene>
<dbReference type="PANTHER" id="PTHR43531">
    <property type="entry name" value="PROTEIN ICFG"/>
    <property type="match status" value="1"/>
</dbReference>
<dbReference type="InterPro" id="IPR004089">
    <property type="entry name" value="MCPsignal_dom"/>
</dbReference>
<keyword evidence="4" id="KW-0812">Transmembrane</keyword>
<keyword evidence="1" id="KW-0145">Chemotaxis</keyword>
<keyword evidence="3" id="KW-0807">Transducer</keyword>
<dbReference type="EMBL" id="JBEPMB010000002">
    <property type="protein sequence ID" value="MET3613957.1"/>
    <property type="molecule type" value="Genomic_DNA"/>
</dbReference>
<proteinExistence type="inferred from homology"/>
<dbReference type="PROSITE" id="PS50885">
    <property type="entry name" value="HAMP"/>
    <property type="match status" value="2"/>
</dbReference>
<dbReference type="RefSeq" id="WP_354556448.1">
    <property type="nucleotide sequence ID" value="NZ_JBEPMB010000002.1"/>
</dbReference>
<organism evidence="7 8">
    <name type="scientific">Rhizobium aquaticum</name>
    <dbReference type="NCBI Taxonomy" id="1549636"/>
    <lineage>
        <taxon>Bacteria</taxon>
        <taxon>Pseudomonadati</taxon>
        <taxon>Pseudomonadota</taxon>
        <taxon>Alphaproteobacteria</taxon>
        <taxon>Hyphomicrobiales</taxon>
        <taxon>Rhizobiaceae</taxon>
        <taxon>Rhizobium/Agrobacterium group</taxon>
        <taxon>Rhizobium</taxon>
    </lineage>
</organism>
<evidence type="ECO:0000313" key="8">
    <source>
        <dbReference type="Proteomes" id="UP001549047"/>
    </source>
</evidence>
<dbReference type="Gene3D" id="1.10.287.950">
    <property type="entry name" value="Methyl-accepting chemotaxis protein"/>
    <property type="match status" value="1"/>
</dbReference>
<dbReference type="SUPFAM" id="SSF158472">
    <property type="entry name" value="HAMP domain-like"/>
    <property type="match status" value="1"/>
</dbReference>
<dbReference type="PROSITE" id="PS50111">
    <property type="entry name" value="CHEMOTAXIS_TRANSDUC_2"/>
    <property type="match status" value="1"/>
</dbReference>
<comment type="caution">
    <text evidence="7">The sequence shown here is derived from an EMBL/GenBank/DDBJ whole genome shotgun (WGS) entry which is preliminary data.</text>
</comment>
<comment type="similarity">
    <text evidence="2">Belongs to the methyl-accepting chemotaxis (MCP) protein family.</text>
</comment>
<evidence type="ECO:0000256" key="2">
    <source>
        <dbReference type="ARBA" id="ARBA00029447"/>
    </source>
</evidence>